<dbReference type="Pfam" id="PF01794">
    <property type="entry name" value="Ferric_reduct"/>
    <property type="match status" value="1"/>
</dbReference>
<dbReference type="PANTHER" id="PTHR32361">
    <property type="entry name" value="FERRIC/CUPRIC REDUCTASE TRANSMEMBRANE COMPONENT"/>
    <property type="match status" value="1"/>
</dbReference>
<feature type="transmembrane region" description="Helical" evidence="7">
    <location>
        <begin position="217"/>
        <end position="234"/>
    </location>
</feature>
<organism evidence="9 10">
    <name type="scientific">Neonectria magnoliae</name>
    <dbReference type="NCBI Taxonomy" id="2732573"/>
    <lineage>
        <taxon>Eukaryota</taxon>
        <taxon>Fungi</taxon>
        <taxon>Dikarya</taxon>
        <taxon>Ascomycota</taxon>
        <taxon>Pezizomycotina</taxon>
        <taxon>Sordariomycetes</taxon>
        <taxon>Hypocreomycetidae</taxon>
        <taxon>Hypocreales</taxon>
        <taxon>Nectriaceae</taxon>
        <taxon>Neonectria</taxon>
    </lineage>
</organism>
<evidence type="ECO:0000256" key="7">
    <source>
        <dbReference type="SAM" id="Phobius"/>
    </source>
</evidence>
<keyword evidence="3 7" id="KW-0812">Transmembrane</keyword>
<evidence type="ECO:0000256" key="2">
    <source>
        <dbReference type="ARBA" id="ARBA00022448"/>
    </source>
</evidence>
<protein>
    <recommendedName>
        <fullName evidence="8">Ferric oxidoreductase domain-containing protein</fullName>
    </recommendedName>
</protein>
<feature type="transmembrane region" description="Helical" evidence="7">
    <location>
        <begin position="20"/>
        <end position="45"/>
    </location>
</feature>
<feature type="transmembrane region" description="Helical" evidence="7">
    <location>
        <begin position="86"/>
        <end position="108"/>
    </location>
</feature>
<dbReference type="EMBL" id="JAZAVK010000007">
    <property type="protein sequence ID" value="KAK7432090.1"/>
    <property type="molecule type" value="Genomic_DNA"/>
</dbReference>
<evidence type="ECO:0000256" key="6">
    <source>
        <dbReference type="ARBA" id="ARBA00023136"/>
    </source>
</evidence>
<keyword evidence="2" id="KW-0813">Transport</keyword>
<evidence type="ECO:0000313" key="10">
    <source>
        <dbReference type="Proteomes" id="UP001498421"/>
    </source>
</evidence>
<evidence type="ECO:0000259" key="8">
    <source>
        <dbReference type="Pfam" id="PF01794"/>
    </source>
</evidence>
<keyword evidence="4 7" id="KW-1133">Transmembrane helix</keyword>
<evidence type="ECO:0000256" key="4">
    <source>
        <dbReference type="ARBA" id="ARBA00022989"/>
    </source>
</evidence>
<feature type="transmembrane region" description="Helical" evidence="7">
    <location>
        <begin position="120"/>
        <end position="138"/>
    </location>
</feature>
<comment type="caution">
    <text evidence="9">The sequence shown here is derived from an EMBL/GenBank/DDBJ whole genome shotgun (WGS) entry which is preliminary data.</text>
</comment>
<dbReference type="InterPro" id="IPR013130">
    <property type="entry name" value="Fe3_Rdtase_TM_dom"/>
</dbReference>
<keyword evidence="6 7" id="KW-0472">Membrane</keyword>
<keyword evidence="5" id="KW-0406">Ion transport</keyword>
<reference evidence="9 10" key="1">
    <citation type="journal article" date="2025" name="Microbiol. Resour. Announc.">
        <title>Draft genome sequences for Neonectria magnoliae and Neonectria punicea, canker pathogens of Liriodendron tulipifera and Acer saccharum in West Virginia.</title>
        <authorList>
            <person name="Petronek H.M."/>
            <person name="Kasson M.T."/>
            <person name="Metheny A.M."/>
            <person name="Stauder C.M."/>
            <person name="Lovett B."/>
            <person name="Lynch S.C."/>
            <person name="Garnas J.R."/>
            <person name="Kasson L.R."/>
            <person name="Stajich J.E."/>
        </authorList>
    </citation>
    <scope>NUCLEOTIDE SEQUENCE [LARGE SCALE GENOMIC DNA]</scope>
    <source>
        <strain evidence="9 10">NRRL 64651</strain>
    </source>
</reference>
<feature type="domain" description="Ferric oxidoreductase" evidence="8">
    <location>
        <begin position="120"/>
        <end position="232"/>
    </location>
</feature>
<evidence type="ECO:0000313" key="9">
    <source>
        <dbReference type="EMBL" id="KAK7432090.1"/>
    </source>
</evidence>
<keyword evidence="10" id="KW-1185">Reference proteome</keyword>
<proteinExistence type="predicted"/>
<feature type="transmembrane region" description="Helical" evidence="7">
    <location>
        <begin position="192"/>
        <end position="211"/>
    </location>
</feature>
<sequence>MTVSGLVPKPVKPRQLVNEWLLKLYACALCGLILLFLVLHWARFLAIKYRWSTSSSLRRLPGFMIVLTVCRASRRCAARQVPVYPSLGHAVLIAVYLVMNVALSFVYVDLSKLSNLASRLGWVAAANITLSVFFGLRNTPLALFSTYSYNRLNVLHRAVGYTAIGLTALHAVIYMVHFNSRHRWNIFIERPNLEGSIAGVGMLILLLGTLRQFGYEIFYLTHIVGCIVTILFTALHRPFWIETIPIIMVVAAALWGLDRLIRANTWTN</sequence>
<gene>
    <name evidence="9" type="ORF">QQZ08_001380</name>
</gene>
<name>A0ABR1IEM3_9HYPO</name>
<evidence type="ECO:0000256" key="1">
    <source>
        <dbReference type="ARBA" id="ARBA00004141"/>
    </source>
</evidence>
<feature type="transmembrane region" description="Helical" evidence="7">
    <location>
        <begin position="158"/>
        <end position="180"/>
    </location>
</feature>
<feature type="transmembrane region" description="Helical" evidence="7">
    <location>
        <begin position="239"/>
        <end position="257"/>
    </location>
</feature>
<dbReference type="Proteomes" id="UP001498421">
    <property type="component" value="Unassembled WGS sequence"/>
</dbReference>
<dbReference type="PANTHER" id="PTHR32361:SF28">
    <property type="entry name" value="FRP1P"/>
    <property type="match status" value="1"/>
</dbReference>
<evidence type="ECO:0000256" key="5">
    <source>
        <dbReference type="ARBA" id="ARBA00023065"/>
    </source>
</evidence>
<dbReference type="InterPro" id="IPR051410">
    <property type="entry name" value="Ferric/Cupric_Reductase"/>
</dbReference>
<evidence type="ECO:0000256" key="3">
    <source>
        <dbReference type="ARBA" id="ARBA00022692"/>
    </source>
</evidence>
<comment type="subcellular location">
    <subcellularLocation>
        <location evidence="1">Membrane</location>
        <topology evidence="1">Multi-pass membrane protein</topology>
    </subcellularLocation>
</comment>
<accession>A0ABR1IEM3</accession>